<keyword evidence="9" id="KW-1185">Reference proteome</keyword>
<keyword evidence="4" id="KW-0808">Transferase</keyword>
<dbReference type="PROSITE" id="PS50005">
    <property type="entry name" value="TPR"/>
    <property type="match status" value="1"/>
</dbReference>
<dbReference type="Pfam" id="PF01739">
    <property type="entry name" value="CheR"/>
    <property type="match status" value="1"/>
</dbReference>
<keyword evidence="5" id="KW-0949">S-adenosyl-L-methionine</keyword>
<dbReference type="PROSITE" id="PS50123">
    <property type="entry name" value="CHER"/>
    <property type="match status" value="1"/>
</dbReference>
<dbReference type="Gene3D" id="3.40.50.150">
    <property type="entry name" value="Vaccinia Virus protein VP39"/>
    <property type="match status" value="1"/>
</dbReference>
<dbReference type="InterPro" id="IPR036804">
    <property type="entry name" value="CheR_N_sf"/>
</dbReference>
<dbReference type="InterPro" id="IPR022642">
    <property type="entry name" value="CheR_C"/>
</dbReference>
<comment type="catalytic activity">
    <reaction evidence="1">
        <text>L-glutamyl-[protein] + S-adenosyl-L-methionine = [protein]-L-glutamate 5-O-methyl ester + S-adenosyl-L-homocysteine</text>
        <dbReference type="Rhea" id="RHEA:24452"/>
        <dbReference type="Rhea" id="RHEA-COMP:10208"/>
        <dbReference type="Rhea" id="RHEA-COMP:10311"/>
        <dbReference type="ChEBI" id="CHEBI:29973"/>
        <dbReference type="ChEBI" id="CHEBI:57856"/>
        <dbReference type="ChEBI" id="CHEBI:59789"/>
        <dbReference type="ChEBI" id="CHEBI:82795"/>
        <dbReference type="EC" id="2.1.1.80"/>
    </reaction>
</comment>
<dbReference type="SMART" id="SM00138">
    <property type="entry name" value="MeTrc"/>
    <property type="match status" value="1"/>
</dbReference>
<dbReference type="InterPro" id="IPR050903">
    <property type="entry name" value="Bact_Chemotaxis_MeTrfase"/>
</dbReference>
<evidence type="ECO:0000256" key="4">
    <source>
        <dbReference type="ARBA" id="ARBA00022679"/>
    </source>
</evidence>
<evidence type="ECO:0000313" key="8">
    <source>
        <dbReference type="EMBL" id="GBE91081.1"/>
    </source>
</evidence>
<dbReference type="EMBL" id="BDGE01000015">
    <property type="protein sequence ID" value="GBE91081.1"/>
    <property type="molecule type" value="Genomic_DNA"/>
</dbReference>
<dbReference type="PRINTS" id="PR00996">
    <property type="entry name" value="CHERMTFRASE"/>
</dbReference>
<evidence type="ECO:0000256" key="3">
    <source>
        <dbReference type="ARBA" id="ARBA00022603"/>
    </source>
</evidence>
<evidence type="ECO:0000259" key="7">
    <source>
        <dbReference type="PROSITE" id="PS50123"/>
    </source>
</evidence>
<dbReference type="SMART" id="SM00028">
    <property type="entry name" value="TPR"/>
    <property type="match status" value="1"/>
</dbReference>
<dbReference type="Pfam" id="PF13181">
    <property type="entry name" value="TPR_8"/>
    <property type="match status" value="1"/>
</dbReference>
<dbReference type="Gene3D" id="1.25.40.10">
    <property type="entry name" value="Tetratricopeptide repeat domain"/>
    <property type="match status" value="1"/>
</dbReference>
<name>A0A2H6LCZ4_9NOSO</name>
<comment type="caution">
    <text evidence="8">The sequence shown here is derived from an EMBL/GenBank/DDBJ whole genome shotgun (WGS) entry which is preliminary data.</text>
</comment>
<dbReference type="RefSeq" id="WP_103123824.1">
    <property type="nucleotide sequence ID" value="NZ_DF978422.1"/>
</dbReference>
<feature type="repeat" description="TPR" evidence="6">
    <location>
        <begin position="347"/>
        <end position="380"/>
    </location>
</feature>
<dbReference type="Proteomes" id="UP000236527">
    <property type="component" value="Unassembled WGS sequence"/>
</dbReference>
<feature type="domain" description="CheR-type methyltransferase" evidence="7">
    <location>
        <begin position="6"/>
        <end position="282"/>
    </location>
</feature>
<dbReference type="InterPro" id="IPR011990">
    <property type="entry name" value="TPR-like_helical_dom_sf"/>
</dbReference>
<accession>A0A2H6LCZ4</accession>
<dbReference type="GO" id="GO:0008983">
    <property type="term" value="F:protein-glutamate O-methyltransferase activity"/>
    <property type="evidence" value="ECO:0007669"/>
    <property type="project" value="UniProtKB-EC"/>
</dbReference>
<evidence type="ECO:0000256" key="1">
    <source>
        <dbReference type="ARBA" id="ARBA00001541"/>
    </source>
</evidence>
<protein>
    <recommendedName>
        <fullName evidence="2">protein-glutamate O-methyltransferase</fullName>
        <ecNumber evidence="2">2.1.1.80</ecNumber>
    </recommendedName>
</protein>
<dbReference type="EC" id="2.1.1.80" evidence="2"/>
<organism evidence="8 9">
    <name type="scientific">Nostoc cycadae WK-1</name>
    <dbReference type="NCBI Taxonomy" id="1861711"/>
    <lineage>
        <taxon>Bacteria</taxon>
        <taxon>Bacillati</taxon>
        <taxon>Cyanobacteriota</taxon>
        <taxon>Cyanophyceae</taxon>
        <taxon>Nostocales</taxon>
        <taxon>Nostocaceae</taxon>
        <taxon>Nostoc</taxon>
    </lineage>
</organism>
<dbReference type="PANTHER" id="PTHR24422">
    <property type="entry name" value="CHEMOTAXIS PROTEIN METHYLTRANSFERASE"/>
    <property type="match status" value="1"/>
</dbReference>
<reference evidence="9" key="1">
    <citation type="journal article" date="2018" name="Genome Announc.">
        <title>Draft Genome Sequence of the Nitrogen-Fixing and Hormogonia-Inducing Cyanobacterium Nostoc cycadae Strain WK-1, Isolated from the Coralloid Roots of Cycas revoluta.</title>
        <authorList>
            <person name="Kanesaki Y."/>
            <person name="Hirose M."/>
            <person name="Hirose Y."/>
            <person name="Fujisawa T."/>
            <person name="Nakamura Y."/>
            <person name="Watanabe S."/>
            <person name="Matsunaga S."/>
            <person name="Uchida H."/>
            <person name="Murakami A."/>
        </authorList>
    </citation>
    <scope>NUCLEOTIDE SEQUENCE [LARGE SCALE GENOMIC DNA]</scope>
    <source>
        <strain evidence="9">WK-1</strain>
    </source>
</reference>
<dbReference type="InterPro" id="IPR029063">
    <property type="entry name" value="SAM-dependent_MTases_sf"/>
</dbReference>
<sequence>MAQSVIEALLKSKIGLDVNSIGSRAIASAIYQRMVNCGISQMSSYLGYLQDSPQEWQALIDSVTVPETWFFREPESFALLKSYVLSEWLPQNSQKVLQVLSVPCATGEEPYSIAIALLEAGLTSAQFRIDAVDISQKCLLKAQKAIYDKYSFRGSNFEFHERYFQSINSEYYLQESVKKSVNFINGNLADPHFLVNTQVYDVVFCRNLLIYFDHQTKEQTLHILERLIVAGGLLFVASAEAALLMKTQLVSVRHFSAIAYQKLIKPHNFEQENYTNYQSTIYSQLPTQTSTEIPIKNKAEIYYQTPIKANNFNTNLLDLAKTAANQGRLEDAVKLCNDYLNQNQMNAEAYVLLGEVQQAMGQNEQAIQSFRKAIYLQPNHEAALTHLALLKEQQGDRAGASLLWQRIYRLQR</sequence>
<gene>
    <name evidence="8" type="ORF">NCWK1_0803</name>
</gene>
<dbReference type="SUPFAM" id="SSF48452">
    <property type="entry name" value="TPR-like"/>
    <property type="match status" value="1"/>
</dbReference>
<dbReference type="AlphaFoldDB" id="A0A2H6LCZ4"/>
<dbReference type="PANTHER" id="PTHR24422:SF19">
    <property type="entry name" value="CHEMOTAXIS PROTEIN METHYLTRANSFERASE"/>
    <property type="match status" value="1"/>
</dbReference>
<evidence type="ECO:0000313" key="9">
    <source>
        <dbReference type="Proteomes" id="UP000236527"/>
    </source>
</evidence>
<keyword evidence="6" id="KW-0802">TPR repeat</keyword>
<dbReference type="PROSITE" id="PS50293">
    <property type="entry name" value="TPR_REGION"/>
    <property type="match status" value="1"/>
</dbReference>
<dbReference type="GO" id="GO:0032259">
    <property type="term" value="P:methylation"/>
    <property type="evidence" value="ECO:0007669"/>
    <property type="project" value="UniProtKB-KW"/>
</dbReference>
<dbReference type="SUPFAM" id="SSF47757">
    <property type="entry name" value="Chemotaxis receptor methyltransferase CheR, N-terminal domain"/>
    <property type="match status" value="1"/>
</dbReference>
<keyword evidence="3" id="KW-0489">Methyltransferase</keyword>
<dbReference type="SUPFAM" id="SSF53335">
    <property type="entry name" value="S-adenosyl-L-methionine-dependent methyltransferases"/>
    <property type="match status" value="1"/>
</dbReference>
<dbReference type="Gene3D" id="1.10.155.10">
    <property type="entry name" value="Chemotaxis receptor methyltransferase CheR, N-terminal domain"/>
    <property type="match status" value="1"/>
</dbReference>
<evidence type="ECO:0000256" key="5">
    <source>
        <dbReference type="ARBA" id="ARBA00022691"/>
    </source>
</evidence>
<dbReference type="InterPro" id="IPR019734">
    <property type="entry name" value="TPR_rpt"/>
</dbReference>
<dbReference type="InterPro" id="IPR000780">
    <property type="entry name" value="CheR_MeTrfase"/>
</dbReference>
<proteinExistence type="predicted"/>
<evidence type="ECO:0000256" key="6">
    <source>
        <dbReference type="PROSITE-ProRule" id="PRU00339"/>
    </source>
</evidence>
<evidence type="ECO:0000256" key="2">
    <source>
        <dbReference type="ARBA" id="ARBA00012534"/>
    </source>
</evidence>